<organism evidence="4 5">
    <name type="scientific">Nocardia seriolae</name>
    <dbReference type="NCBI Taxonomy" id="37332"/>
    <lineage>
        <taxon>Bacteria</taxon>
        <taxon>Bacillati</taxon>
        <taxon>Actinomycetota</taxon>
        <taxon>Actinomycetes</taxon>
        <taxon>Mycobacteriales</taxon>
        <taxon>Nocardiaceae</taxon>
        <taxon>Nocardia</taxon>
    </lineage>
</organism>
<dbReference type="RefSeq" id="WP_143161233.1">
    <property type="nucleotide sequence ID" value="NZ_CP017839.1"/>
</dbReference>
<evidence type="ECO:0000256" key="2">
    <source>
        <dbReference type="SAM" id="SignalP"/>
    </source>
</evidence>
<dbReference type="KEGG" id="nsr:NS506_02698"/>
<dbReference type="EMBL" id="CP017839">
    <property type="protein sequence ID" value="APA96759.1"/>
    <property type="molecule type" value="Genomic_DNA"/>
</dbReference>
<keyword evidence="2" id="KW-0732">Signal</keyword>
<evidence type="ECO:0000313" key="4">
    <source>
        <dbReference type="EMBL" id="APA96759.1"/>
    </source>
</evidence>
<feature type="transmembrane region" description="Helical" evidence="1">
    <location>
        <begin position="192"/>
        <end position="219"/>
    </location>
</feature>
<keyword evidence="1" id="KW-0812">Transmembrane</keyword>
<feature type="chain" id="PRO_5044769388" description="DUF8020 domain-containing protein" evidence="2">
    <location>
        <begin position="27"/>
        <end position="242"/>
    </location>
</feature>
<protein>
    <recommendedName>
        <fullName evidence="3">DUF8020 domain-containing protein</fullName>
    </recommendedName>
</protein>
<feature type="domain" description="DUF8020" evidence="3">
    <location>
        <begin position="36"/>
        <end position="102"/>
    </location>
</feature>
<dbReference type="Proteomes" id="UP000180166">
    <property type="component" value="Chromosome"/>
</dbReference>
<evidence type="ECO:0000313" key="5">
    <source>
        <dbReference type="Proteomes" id="UP000180166"/>
    </source>
</evidence>
<proteinExistence type="predicted"/>
<gene>
    <name evidence="4" type="ORF">NS506_02698</name>
</gene>
<reference evidence="4 5" key="1">
    <citation type="submission" date="2016-10" db="EMBL/GenBank/DDBJ databases">
        <title>Genome sequence of Nocardia seriolae strain EM150506, isolated from Anguila japonica.</title>
        <authorList>
            <person name="Han H.-J."/>
        </authorList>
    </citation>
    <scope>NUCLEOTIDE SEQUENCE [LARGE SCALE GENOMIC DNA]</scope>
    <source>
        <strain evidence="4 5">EM150506</strain>
    </source>
</reference>
<sequence length="242" mass="24412">MRIRMLACLATLTSAALLTTHANANAEPPAADSSMSAQARIVDRSVELRTDAGSLRVDHNHLQILDPHGVVVGALPLLMAKAGTAYPIDARIDGTTATLTPRGDEARPLTADEQRTAAQAASAPVRNFDLRPIADADSPEDRFNTAMGNVNNELTVALAVGTLLGAIVGGPLGCVFTGALGTAAGGPLGTIVGCLAGAVVGAGMGVVAFNLIIGVPALIGSAVHYFNVVNAPPAVDAAPVND</sequence>
<dbReference type="InterPro" id="IPR058333">
    <property type="entry name" value="DUF8020"/>
</dbReference>
<keyword evidence="1" id="KW-1133">Transmembrane helix</keyword>
<dbReference type="AlphaFoldDB" id="A0ABC8AR29"/>
<keyword evidence="1" id="KW-0472">Membrane</keyword>
<accession>A0ABC8AR29</accession>
<name>A0ABC8AR29_9NOCA</name>
<evidence type="ECO:0000256" key="1">
    <source>
        <dbReference type="SAM" id="Phobius"/>
    </source>
</evidence>
<dbReference type="Pfam" id="PF26059">
    <property type="entry name" value="DUF8020"/>
    <property type="match status" value="1"/>
</dbReference>
<evidence type="ECO:0000259" key="3">
    <source>
        <dbReference type="Pfam" id="PF26059"/>
    </source>
</evidence>
<feature type="transmembrane region" description="Helical" evidence="1">
    <location>
        <begin position="154"/>
        <end position="180"/>
    </location>
</feature>
<feature type="signal peptide" evidence="2">
    <location>
        <begin position="1"/>
        <end position="26"/>
    </location>
</feature>